<organism evidence="1 2">
    <name type="scientific">Heliobacterium mobile</name>
    <name type="common">Heliobacillus mobilis</name>
    <dbReference type="NCBI Taxonomy" id="28064"/>
    <lineage>
        <taxon>Bacteria</taxon>
        <taxon>Bacillati</taxon>
        <taxon>Bacillota</taxon>
        <taxon>Clostridia</taxon>
        <taxon>Eubacteriales</taxon>
        <taxon>Heliobacteriaceae</taxon>
        <taxon>Heliobacterium</taxon>
    </lineage>
</organism>
<reference evidence="1 2" key="1">
    <citation type="submission" date="2019-11" db="EMBL/GenBank/DDBJ databases">
        <title>Whole-genome sequence of a the green, strictly anaerobic photosynthetic bacterium Heliobacillus mobilis DSM 6151.</title>
        <authorList>
            <person name="Kyndt J.A."/>
            <person name="Meyer T.E."/>
        </authorList>
    </citation>
    <scope>NUCLEOTIDE SEQUENCE [LARGE SCALE GENOMIC DNA]</scope>
    <source>
        <strain evidence="1 2">DSM 6151</strain>
    </source>
</reference>
<dbReference type="Proteomes" id="UP000430670">
    <property type="component" value="Unassembled WGS sequence"/>
</dbReference>
<evidence type="ECO:0000313" key="1">
    <source>
        <dbReference type="EMBL" id="MTV49257.1"/>
    </source>
</evidence>
<proteinExistence type="predicted"/>
<dbReference type="AlphaFoldDB" id="A0A6I3SL98"/>
<sequence>MTKKYVRIGSGSGSTTAEYQIDRDGAEYVVVREHNEISGQFKADGRGFK</sequence>
<keyword evidence="2" id="KW-1185">Reference proteome</keyword>
<dbReference type="EMBL" id="WNKU01000009">
    <property type="protein sequence ID" value="MTV49257.1"/>
    <property type="molecule type" value="Genomic_DNA"/>
</dbReference>
<protein>
    <submittedName>
        <fullName evidence="1">Uncharacterized protein</fullName>
    </submittedName>
</protein>
<accession>A0A6I3SL98</accession>
<gene>
    <name evidence="1" type="ORF">GJ688_09730</name>
</gene>
<comment type="caution">
    <text evidence="1">The sequence shown here is derived from an EMBL/GenBank/DDBJ whole genome shotgun (WGS) entry which is preliminary data.</text>
</comment>
<name>A0A6I3SL98_HELMO</name>
<dbReference type="RefSeq" id="WP_155476350.1">
    <property type="nucleotide sequence ID" value="NZ_WNKU01000009.1"/>
</dbReference>
<evidence type="ECO:0000313" key="2">
    <source>
        <dbReference type="Proteomes" id="UP000430670"/>
    </source>
</evidence>